<feature type="chain" id="PRO_5009841250" evidence="1">
    <location>
        <begin position="21"/>
        <end position="312"/>
    </location>
</feature>
<keyword evidence="1" id="KW-0732">Signal</keyword>
<protein>
    <submittedName>
        <fullName evidence="2">Uncharacterized protein</fullName>
    </submittedName>
</protein>
<evidence type="ECO:0000313" key="2">
    <source>
        <dbReference type="EMBL" id="SCQ24355.1"/>
    </source>
</evidence>
<dbReference type="AlphaFoldDB" id="A0A1D3UW82"/>
<dbReference type="EMBL" id="FMMM01000078">
    <property type="protein sequence ID" value="SCQ24355.1"/>
    <property type="molecule type" value="Genomic_DNA"/>
</dbReference>
<organism evidence="2 3">
    <name type="scientific">Tannerella forsythia</name>
    <name type="common">Bacteroides forsythus</name>
    <dbReference type="NCBI Taxonomy" id="28112"/>
    <lineage>
        <taxon>Bacteria</taxon>
        <taxon>Pseudomonadati</taxon>
        <taxon>Bacteroidota</taxon>
        <taxon>Bacteroidia</taxon>
        <taxon>Bacteroidales</taxon>
        <taxon>Tannerellaceae</taxon>
        <taxon>Tannerella</taxon>
    </lineage>
</organism>
<reference evidence="2 3" key="1">
    <citation type="submission" date="2016-09" db="EMBL/GenBank/DDBJ databases">
        <authorList>
            <person name="Capua I."/>
            <person name="De Benedictis P."/>
            <person name="Joannis T."/>
            <person name="Lombin L.H."/>
            <person name="Cattoli G."/>
        </authorList>
    </citation>
    <scope>NUCLEOTIDE SEQUENCE [LARGE SCALE GENOMIC DNA]</scope>
    <source>
        <strain evidence="2 3">UB20</strain>
    </source>
</reference>
<accession>A0A1D3UW82</accession>
<evidence type="ECO:0000256" key="1">
    <source>
        <dbReference type="SAM" id="SignalP"/>
    </source>
</evidence>
<name>A0A1D3UW82_TANFO</name>
<gene>
    <name evidence="2" type="ORF">TFUB20_02456</name>
</gene>
<sequence precursor="true">MKIWMWIIFGCLLLSSYAGAQRQTEYNRRGDEAMKRNDYRDAKMWYEEGVSYCDQYSIHQLTEIWLKDETMHVSMRTVMSKCLNCLNEYATERDTSAIRKLILYYTQGIGTSENRTTAGYWRKQLEDIRRSNTLPPTPPKKPKEPMRFFAGYDFSLLAPYGIRFGGINSRIGWYVKLHSNLSFQGYNEECRIDGHTFVIEGMEQYYGPTGTTKANVMTGSVGLMLKTVENLYTSLGAGYWQRDVLREYKIVNDEGIMQSTEWAKDRYTSKKGIKIDLDVTCFLKNKRFYVSGGCSAFNFKYFYPNAGVGLVF</sequence>
<evidence type="ECO:0000313" key="3">
    <source>
        <dbReference type="Proteomes" id="UP000182057"/>
    </source>
</evidence>
<dbReference type="Proteomes" id="UP000182057">
    <property type="component" value="Unassembled WGS sequence"/>
</dbReference>
<proteinExistence type="predicted"/>
<dbReference type="RefSeq" id="WP_046826136.1">
    <property type="nucleotide sequence ID" value="NZ_CAUUNV010000051.1"/>
</dbReference>
<feature type="signal peptide" evidence="1">
    <location>
        <begin position="1"/>
        <end position="20"/>
    </location>
</feature>